<name>A0A397APC0_APHAT</name>
<dbReference type="AlphaFoldDB" id="A0A397APC0"/>
<feature type="region of interest" description="Disordered" evidence="1">
    <location>
        <begin position="75"/>
        <end position="100"/>
    </location>
</feature>
<sequence>MVFAKAVNSGGGGSDRLCANVALMRELLIKEDDASIVVKPPHKVVPPYDNDDQQEESQRRSISKRVKRAMLAFAHASSSARRQATSHSSRSPSLSDVASTDTTSDAIMEVFSSHDPRNRGKLAWDVFIEVLDRAFHLNLSAAESRLFRIHLHVPDGGTVSYIKFIAHVFDHHAKSTSPSKSPSSSSTQHYHHLLQENDHGPRVPLSPHLPLLHSTSAASLDLNDIARTRRRQQSDLMCTKQFLQQIVKQACVEATLWHVTIPQVLRRAMHSQPLDIDDDVVLHNDTSSQISLDQAQFFVAMYVSFNVHAARDADACRIFHHLQKPDAIGTPPPSVTLSDLLDALVRFGLLKQRTSTPTTTSTTPTSTTTTQPPPLTLSTLPSLVGGFG</sequence>
<protein>
    <recommendedName>
        <fullName evidence="4">EF-hand domain-containing protein</fullName>
    </recommendedName>
</protein>
<evidence type="ECO:0008006" key="4">
    <source>
        <dbReference type="Google" id="ProtNLM"/>
    </source>
</evidence>
<feature type="compositionally biased region" description="Polar residues" evidence="1">
    <location>
        <begin position="76"/>
        <end position="100"/>
    </location>
</feature>
<feature type="region of interest" description="Disordered" evidence="1">
    <location>
        <begin position="40"/>
        <end position="61"/>
    </location>
</feature>
<feature type="region of interest" description="Disordered" evidence="1">
    <location>
        <begin position="354"/>
        <end position="388"/>
    </location>
</feature>
<dbReference type="VEuPathDB" id="FungiDB:H257_14954"/>
<evidence type="ECO:0000313" key="2">
    <source>
        <dbReference type="EMBL" id="RHY08886.1"/>
    </source>
</evidence>
<comment type="caution">
    <text evidence="2">The sequence shown here is derived from an EMBL/GenBank/DDBJ whole genome shotgun (WGS) entry which is preliminary data.</text>
</comment>
<accession>A0A397APC0</accession>
<proteinExistence type="predicted"/>
<gene>
    <name evidence="2" type="ORF">DYB36_003203</name>
</gene>
<organism evidence="2 3">
    <name type="scientific">Aphanomyces astaci</name>
    <name type="common">Crayfish plague agent</name>
    <dbReference type="NCBI Taxonomy" id="112090"/>
    <lineage>
        <taxon>Eukaryota</taxon>
        <taxon>Sar</taxon>
        <taxon>Stramenopiles</taxon>
        <taxon>Oomycota</taxon>
        <taxon>Saprolegniomycetes</taxon>
        <taxon>Saprolegniales</taxon>
        <taxon>Verrucalvaceae</taxon>
        <taxon>Aphanomyces</taxon>
    </lineage>
</organism>
<evidence type="ECO:0000256" key="1">
    <source>
        <dbReference type="SAM" id="MobiDB-lite"/>
    </source>
</evidence>
<evidence type="ECO:0000313" key="3">
    <source>
        <dbReference type="Proteomes" id="UP000265427"/>
    </source>
</evidence>
<reference evidence="2 3" key="1">
    <citation type="submission" date="2018-08" db="EMBL/GenBank/DDBJ databases">
        <title>Aphanomyces genome sequencing and annotation.</title>
        <authorList>
            <person name="Minardi D."/>
            <person name="Oidtmann B."/>
            <person name="Van Der Giezen M."/>
            <person name="Studholme D.J."/>
        </authorList>
    </citation>
    <scope>NUCLEOTIDE SEQUENCE [LARGE SCALE GENOMIC DNA]</scope>
    <source>
        <strain evidence="2 3">Kv</strain>
    </source>
</reference>
<dbReference type="Proteomes" id="UP000265427">
    <property type="component" value="Unassembled WGS sequence"/>
</dbReference>
<dbReference type="EMBL" id="QUSZ01005632">
    <property type="protein sequence ID" value="RHY08886.1"/>
    <property type="molecule type" value="Genomic_DNA"/>
</dbReference>